<protein>
    <submittedName>
        <fullName evidence="3">M24 family metallopeptidase</fullName>
    </submittedName>
</protein>
<dbReference type="CDD" id="cd01066">
    <property type="entry name" value="APP_MetAP"/>
    <property type="match status" value="1"/>
</dbReference>
<dbReference type="InterPro" id="IPR029149">
    <property type="entry name" value="Creatin/AminoP/Spt16_N"/>
</dbReference>
<feature type="domain" description="Creatinase N-terminal" evidence="2">
    <location>
        <begin position="16"/>
        <end position="152"/>
    </location>
</feature>
<evidence type="ECO:0000313" key="3">
    <source>
        <dbReference type="EMBL" id="MFD1911202.1"/>
    </source>
</evidence>
<name>A0ABW4S2N0_9RHOB</name>
<organism evidence="3 4">
    <name type="scientific">Halodurantibacterium flavum</name>
    <dbReference type="NCBI Taxonomy" id="1382802"/>
    <lineage>
        <taxon>Bacteria</taxon>
        <taxon>Pseudomonadati</taxon>
        <taxon>Pseudomonadota</taxon>
        <taxon>Alphaproteobacteria</taxon>
        <taxon>Rhodobacterales</taxon>
        <taxon>Paracoccaceae</taxon>
        <taxon>Halodurantibacterium</taxon>
    </lineage>
</organism>
<dbReference type="SUPFAM" id="SSF53092">
    <property type="entry name" value="Creatinase/prolidase N-terminal domain"/>
    <property type="match status" value="1"/>
</dbReference>
<comment type="caution">
    <text evidence="3">The sequence shown here is derived from an EMBL/GenBank/DDBJ whole genome shotgun (WGS) entry which is preliminary data.</text>
</comment>
<dbReference type="InterPro" id="IPR000587">
    <property type="entry name" value="Creatinase_N"/>
</dbReference>
<proteinExistence type="predicted"/>
<evidence type="ECO:0000259" key="1">
    <source>
        <dbReference type="Pfam" id="PF00557"/>
    </source>
</evidence>
<feature type="domain" description="Peptidase M24" evidence="1">
    <location>
        <begin position="162"/>
        <end position="343"/>
    </location>
</feature>
<keyword evidence="4" id="KW-1185">Reference proteome</keyword>
<evidence type="ECO:0000313" key="4">
    <source>
        <dbReference type="Proteomes" id="UP001597353"/>
    </source>
</evidence>
<sequence length="378" mass="41322">MVQTAYWFEPSEYHARLARVQAALREQGLDALLAFQPETVTWVTGYFTRAYGTFQFAIIPAEGEPTLFCRDVEEYYLDSTCVFRDRVMWNDSDDRTAVAVQAILSRIGKAAAIGVEMGAWVLNAARWEAIRAALPGARLQDATDLVPAMRLIKSPAEIAYQRRAARAAEAGMQAAIDSAGIGVSEREMAAEICAAMIRAGSDLPGPGVMSSGERAFHLHGGYSDRVLERGDIVQIETTPNSRHYHARFMRPIRVAEASDADHALAEQLIAIQDAALAEVRPGIPATVPDAIYREGVLGRGLRDSYTNKTFYSVGLLLQPNGGEPLEAHPGAEWSFAENMVFHTYVLAQGFGMSETICVTADGCERLTTFPRQLFVTAG</sequence>
<dbReference type="InterPro" id="IPR050659">
    <property type="entry name" value="Peptidase_M24B"/>
</dbReference>
<dbReference type="PANTHER" id="PTHR46112:SF2">
    <property type="entry name" value="XAA-PRO AMINOPEPTIDASE P-RELATED"/>
    <property type="match status" value="1"/>
</dbReference>
<dbReference type="EMBL" id="JBHUGH010000002">
    <property type="protein sequence ID" value="MFD1911202.1"/>
    <property type="molecule type" value="Genomic_DNA"/>
</dbReference>
<dbReference type="Gene3D" id="3.40.350.10">
    <property type="entry name" value="Creatinase/prolidase N-terminal domain"/>
    <property type="match status" value="1"/>
</dbReference>
<dbReference type="Pfam" id="PF00557">
    <property type="entry name" value="Peptidase_M24"/>
    <property type="match status" value="1"/>
</dbReference>
<dbReference type="PANTHER" id="PTHR46112">
    <property type="entry name" value="AMINOPEPTIDASE"/>
    <property type="match status" value="1"/>
</dbReference>
<dbReference type="InterPro" id="IPR036005">
    <property type="entry name" value="Creatinase/aminopeptidase-like"/>
</dbReference>
<dbReference type="Pfam" id="PF01321">
    <property type="entry name" value="Creatinase_N"/>
    <property type="match status" value="1"/>
</dbReference>
<evidence type="ECO:0000259" key="2">
    <source>
        <dbReference type="Pfam" id="PF01321"/>
    </source>
</evidence>
<dbReference type="Proteomes" id="UP001597353">
    <property type="component" value="Unassembled WGS sequence"/>
</dbReference>
<reference evidence="4" key="1">
    <citation type="journal article" date="2019" name="Int. J. Syst. Evol. Microbiol.">
        <title>The Global Catalogue of Microorganisms (GCM) 10K type strain sequencing project: providing services to taxonomists for standard genome sequencing and annotation.</title>
        <authorList>
            <consortium name="The Broad Institute Genomics Platform"/>
            <consortium name="The Broad Institute Genome Sequencing Center for Infectious Disease"/>
            <person name="Wu L."/>
            <person name="Ma J."/>
        </authorList>
    </citation>
    <scope>NUCLEOTIDE SEQUENCE [LARGE SCALE GENOMIC DNA]</scope>
    <source>
        <strain evidence="4">CGMCC 4.7242</strain>
    </source>
</reference>
<dbReference type="Gene3D" id="3.90.230.10">
    <property type="entry name" value="Creatinase/methionine aminopeptidase superfamily"/>
    <property type="match status" value="1"/>
</dbReference>
<gene>
    <name evidence="3" type="ORF">ACFSGJ_03125</name>
</gene>
<dbReference type="InterPro" id="IPR000994">
    <property type="entry name" value="Pept_M24"/>
</dbReference>
<accession>A0ABW4S2N0</accession>
<dbReference type="RefSeq" id="WP_390259406.1">
    <property type="nucleotide sequence ID" value="NZ_JBHUGH010000002.1"/>
</dbReference>
<dbReference type="SUPFAM" id="SSF55920">
    <property type="entry name" value="Creatinase/aminopeptidase"/>
    <property type="match status" value="1"/>
</dbReference>